<protein>
    <submittedName>
        <fullName evidence="1">HEAT repeat protein</fullName>
    </submittedName>
</protein>
<dbReference type="RefSeq" id="WP_192759602.1">
    <property type="nucleotide sequence ID" value="NZ_JADBDZ010000001.1"/>
</dbReference>
<evidence type="ECO:0000313" key="2">
    <source>
        <dbReference type="Proteomes" id="UP000627838"/>
    </source>
</evidence>
<dbReference type="Gene3D" id="1.25.10.10">
    <property type="entry name" value="Leucine-rich Repeat Variant"/>
    <property type="match status" value="1"/>
</dbReference>
<proteinExistence type="predicted"/>
<dbReference type="InterPro" id="IPR016024">
    <property type="entry name" value="ARM-type_fold"/>
</dbReference>
<sequence>MTDLPRILELLSDIARALFDIEEHDEDEYPAGVHADLVRWARDARPAVETGLPTLARLLDDEDPAVRAAAATALLWCGADDLDDTLLQALADEIQAPDSALDGRLWTLDGGRPAFLTAALDDRPAPQIQSARAALAIPTPATVARAGHIMRTWRTAPAALLPSLAALLTTEAAADAAWQIKQGGPDIALITDPLSPFLGHPDDTVAGSALEALARIGDARAVPVLAAEDVREFLNNPKKGTALNRSAS</sequence>
<dbReference type="EMBL" id="JADBDZ010000001">
    <property type="protein sequence ID" value="MBE1532985.1"/>
    <property type="molecule type" value="Genomic_DNA"/>
</dbReference>
<name>A0ABR9JQZ6_9ACTN</name>
<reference evidence="1 2" key="1">
    <citation type="submission" date="2020-10" db="EMBL/GenBank/DDBJ databases">
        <title>Sequencing the genomes of 1000 actinobacteria strains.</title>
        <authorList>
            <person name="Klenk H.-P."/>
        </authorList>
    </citation>
    <scope>NUCLEOTIDE SEQUENCE [LARGE SCALE GENOMIC DNA]</scope>
    <source>
        <strain evidence="1 2">DSM 46744</strain>
    </source>
</reference>
<evidence type="ECO:0000313" key="1">
    <source>
        <dbReference type="EMBL" id="MBE1532985.1"/>
    </source>
</evidence>
<dbReference type="SUPFAM" id="SSF48371">
    <property type="entry name" value="ARM repeat"/>
    <property type="match status" value="1"/>
</dbReference>
<dbReference type="Pfam" id="PF13646">
    <property type="entry name" value="HEAT_2"/>
    <property type="match status" value="1"/>
</dbReference>
<keyword evidence="2" id="KW-1185">Reference proteome</keyword>
<dbReference type="InterPro" id="IPR011989">
    <property type="entry name" value="ARM-like"/>
</dbReference>
<comment type="caution">
    <text evidence="1">The sequence shown here is derived from an EMBL/GenBank/DDBJ whole genome shotgun (WGS) entry which is preliminary data.</text>
</comment>
<dbReference type="Proteomes" id="UP000627838">
    <property type="component" value="Unassembled WGS sequence"/>
</dbReference>
<organism evidence="1 2">
    <name type="scientific">Actinomadura algeriensis</name>
    <dbReference type="NCBI Taxonomy" id="1679523"/>
    <lineage>
        <taxon>Bacteria</taxon>
        <taxon>Bacillati</taxon>
        <taxon>Actinomycetota</taxon>
        <taxon>Actinomycetes</taxon>
        <taxon>Streptosporangiales</taxon>
        <taxon>Thermomonosporaceae</taxon>
        <taxon>Actinomadura</taxon>
    </lineage>
</organism>
<gene>
    <name evidence="1" type="ORF">H4W34_002818</name>
</gene>
<accession>A0ABR9JQZ6</accession>